<comment type="caution">
    <text evidence="2">The sequence shown here is derived from an EMBL/GenBank/DDBJ whole genome shotgun (WGS) entry which is preliminary data.</text>
</comment>
<dbReference type="EMBL" id="JARBJD010000211">
    <property type="protein sequence ID" value="KAK2947069.1"/>
    <property type="molecule type" value="Genomic_DNA"/>
</dbReference>
<organism evidence="2 3">
    <name type="scientific">Blattamonas nauphoetae</name>
    <dbReference type="NCBI Taxonomy" id="2049346"/>
    <lineage>
        <taxon>Eukaryota</taxon>
        <taxon>Metamonada</taxon>
        <taxon>Preaxostyla</taxon>
        <taxon>Oxymonadida</taxon>
        <taxon>Blattamonas</taxon>
    </lineage>
</organism>
<keyword evidence="1" id="KW-0472">Membrane</keyword>
<keyword evidence="3" id="KW-1185">Reference proteome</keyword>
<evidence type="ECO:0000256" key="1">
    <source>
        <dbReference type="SAM" id="Phobius"/>
    </source>
</evidence>
<accession>A0ABQ9X5L6</accession>
<sequence>MKTNHFTLSESRLLNTSVLSITQFISLDSITSQDRRWSHVLPSLTLFFFTFPPVGVGCSSPMSCFHLMLRLRSQHYQLSTYPLSLLFILSSTLNNSYFCFLFILTSSFVNSSF</sequence>
<feature type="transmembrane region" description="Helical" evidence="1">
    <location>
        <begin position="46"/>
        <end position="69"/>
    </location>
</feature>
<keyword evidence="1" id="KW-1133">Transmembrane helix</keyword>
<protein>
    <submittedName>
        <fullName evidence="2">Uncharacterized protein</fullName>
    </submittedName>
</protein>
<dbReference type="Proteomes" id="UP001281761">
    <property type="component" value="Unassembled WGS sequence"/>
</dbReference>
<keyword evidence="1" id="KW-0812">Transmembrane</keyword>
<evidence type="ECO:0000313" key="3">
    <source>
        <dbReference type="Proteomes" id="UP001281761"/>
    </source>
</evidence>
<evidence type="ECO:0000313" key="2">
    <source>
        <dbReference type="EMBL" id="KAK2947069.1"/>
    </source>
</evidence>
<proteinExistence type="predicted"/>
<name>A0ABQ9X5L6_9EUKA</name>
<feature type="transmembrane region" description="Helical" evidence="1">
    <location>
        <begin position="81"/>
        <end position="104"/>
    </location>
</feature>
<reference evidence="2 3" key="1">
    <citation type="journal article" date="2022" name="bioRxiv">
        <title>Genomics of Preaxostyla Flagellates Illuminates Evolutionary Transitions and the Path Towards Mitochondrial Loss.</title>
        <authorList>
            <person name="Novak L.V.F."/>
            <person name="Treitli S.C."/>
            <person name="Pyrih J."/>
            <person name="Halakuc P."/>
            <person name="Pipaliya S.V."/>
            <person name="Vacek V."/>
            <person name="Brzon O."/>
            <person name="Soukal P."/>
            <person name="Eme L."/>
            <person name="Dacks J.B."/>
            <person name="Karnkowska A."/>
            <person name="Elias M."/>
            <person name="Hampl V."/>
        </authorList>
    </citation>
    <scope>NUCLEOTIDE SEQUENCE [LARGE SCALE GENOMIC DNA]</scope>
    <source>
        <strain evidence="2">NAU3</strain>
        <tissue evidence="2">Gut</tissue>
    </source>
</reference>
<gene>
    <name evidence="2" type="ORF">BLNAU_17992</name>
</gene>